<evidence type="ECO:0000256" key="1">
    <source>
        <dbReference type="SAM" id="MobiDB-lite"/>
    </source>
</evidence>
<reference evidence="2" key="1">
    <citation type="journal article" date="2018" name="Nat. Genet.">
        <title>Extensive intraspecific gene order and gene structural variations between Mo17 and other maize genomes.</title>
        <authorList>
            <person name="Sun S."/>
            <person name="Zhou Y."/>
            <person name="Chen J."/>
            <person name="Shi J."/>
            <person name="Zhao H."/>
            <person name="Zhao H."/>
            <person name="Song W."/>
            <person name="Zhang M."/>
            <person name="Cui Y."/>
            <person name="Dong X."/>
            <person name="Liu H."/>
            <person name="Ma X."/>
            <person name="Jiao Y."/>
            <person name="Wang B."/>
            <person name="Wei X."/>
            <person name="Stein J.C."/>
            <person name="Glaubitz J.C."/>
            <person name="Lu F."/>
            <person name="Yu G."/>
            <person name="Liang C."/>
            <person name="Fengler K."/>
            <person name="Li B."/>
            <person name="Rafalski A."/>
            <person name="Schnable P.S."/>
            <person name="Ware D.H."/>
            <person name="Buckler E.S."/>
            <person name="Lai J."/>
        </authorList>
    </citation>
    <scope>NUCLEOTIDE SEQUENCE [LARGE SCALE GENOMIC DNA]</scope>
    <source>
        <tissue evidence="2">Seedling</tissue>
    </source>
</reference>
<protein>
    <submittedName>
        <fullName evidence="2">Uncharacterized protein</fullName>
    </submittedName>
</protein>
<comment type="caution">
    <text evidence="2">The sequence shown here is derived from an EMBL/GenBank/DDBJ whole genome shotgun (WGS) entry which is preliminary data.</text>
</comment>
<dbReference type="EMBL" id="NCVQ01000006">
    <property type="protein sequence ID" value="PWZ22605.1"/>
    <property type="molecule type" value="Genomic_DNA"/>
</dbReference>
<dbReference type="AlphaFoldDB" id="A0A3L6ENZ0"/>
<sequence>MAPARVGKLDTSITSELSPSGGAGGHGGGVGSPDGSASGPNGYTGSPNEGSHMARAEPSVSSAMVHLNCIEGRSSSRERMADERHLTDV</sequence>
<evidence type="ECO:0000313" key="2">
    <source>
        <dbReference type="EMBL" id="PWZ22605.1"/>
    </source>
</evidence>
<feature type="compositionally biased region" description="Basic and acidic residues" evidence="1">
    <location>
        <begin position="74"/>
        <end position="89"/>
    </location>
</feature>
<gene>
    <name evidence="2" type="ORF">Zm00014a_037075</name>
</gene>
<feature type="compositionally biased region" description="Gly residues" evidence="1">
    <location>
        <begin position="21"/>
        <end position="32"/>
    </location>
</feature>
<name>A0A3L6ENZ0_MAIZE</name>
<organism evidence="2">
    <name type="scientific">Zea mays</name>
    <name type="common">Maize</name>
    <dbReference type="NCBI Taxonomy" id="4577"/>
    <lineage>
        <taxon>Eukaryota</taxon>
        <taxon>Viridiplantae</taxon>
        <taxon>Streptophyta</taxon>
        <taxon>Embryophyta</taxon>
        <taxon>Tracheophyta</taxon>
        <taxon>Spermatophyta</taxon>
        <taxon>Magnoliopsida</taxon>
        <taxon>Liliopsida</taxon>
        <taxon>Poales</taxon>
        <taxon>Poaceae</taxon>
        <taxon>PACMAD clade</taxon>
        <taxon>Panicoideae</taxon>
        <taxon>Andropogonodae</taxon>
        <taxon>Andropogoneae</taxon>
        <taxon>Tripsacinae</taxon>
        <taxon>Zea</taxon>
    </lineage>
</organism>
<dbReference type="Proteomes" id="UP000251960">
    <property type="component" value="Chromosome 5"/>
</dbReference>
<accession>A0A3L6ENZ0</accession>
<feature type="region of interest" description="Disordered" evidence="1">
    <location>
        <begin position="1"/>
        <end position="89"/>
    </location>
</feature>
<proteinExistence type="predicted"/>